<evidence type="ECO:0000313" key="4">
    <source>
        <dbReference type="Proteomes" id="UP000462055"/>
    </source>
</evidence>
<name>A0A6I4MK47_9ACTN</name>
<feature type="domain" description="STAS" evidence="2">
    <location>
        <begin position="27"/>
        <end position="89"/>
    </location>
</feature>
<dbReference type="PROSITE" id="PS50801">
    <property type="entry name" value="STAS"/>
    <property type="match status" value="1"/>
</dbReference>
<gene>
    <name evidence="3" type="ORF">F8568_019995</name>
</gene>
<sequence length="145" mass="15220">MRGARASMACAASRTRSSANRPPIGSPSATAEAREGVTILMMKGQLVAGTVVDAEARILTTTVLSARPLSLVLDLTGVDAIDQHGISLLTKARFTVCAARGALRLVAPPGGAVHPVLNRYLRRITVPRLDDVPPDFGAREPTGIR</sequence>
<dbReference type="Pfam" id="PF01740">
    <property type="entry name" value="STAS"/>
    <property type="match status" value="1"/>
</dbReference>
<dbReference type="AlphaFoldDB" id="A0A6I4MK47"/>
<dbReference type="Proteomes" id="UP000462055">
    <property type="component" value="Unassembled WGS sequence"/>
</dbReference>
<organism evidence="3 4">
    <name type="scientific">Actinomadura physcomitrii</name>
    <dbReference type="NCBI Taxonomy" id="2650748"/>
    <lineage>
        <taxon>Bacteria</taxon>
        <taxon>Bacillati</taxon>
        <taxon>Actinomycetota</taxon>
        <taxon>Actinomycetes</taxon>
        <taxon>Streptosporangiales</taxon>
        <taxon>Thermomonosporaceae</taxon>
        <taxon>Actinomadura</taxon>
    </lineage>
</organism>
<dbReference type="EMBL" id="WBMS02000015">
    <property type="protein sequence ID" value="MWA02616.1"/>
    <property type="molecule type" value="Genomic_DNA"/>
</dbReference>
<dbReference type="SUPFAM" id="SSF52091">
    <property type="entry name" value="SpoIIaa-like"/>
    <property type="match status" value="1"/>
</dbReference>
<evidence type="ECO:0000259" key="2">
    <source>
        <dbReference type="PROSITE" id="PS50801"/>
    </source>
</evidence>
<protein>
    <submittedName>
        <fullName evidence="3">STAS domain-containing protein</fullName>
    </submittedName>
</protein>
<proteinExistence type="predicted"/>
<accession>A0A6I4MK47</accession>
<keyword evidence="4" id="KW-1185">Reference proteome</keyword>
<reference evidence="3" key="1">
    <citation type="submission" date="2019-12" db="EMBL/GenBank/DDBJ databases">
        <title>Actinomadura physcomitrii sp. nov., a novel actinomycete isolated from moss [Physcomitrium sphaericum (Ludw) Fuernr].</title>
        <authorList>
            <person name="Zhuang X."/>
        </authorList>
    </citation>
    <scope>NUCLEOTIDE SEQUENCE [LARGE SCALE GENOMIC DNA]</scope>
    <source>
        <strain evidence="3">LD22</strain>
    </source>
</reference>
<dbReference type="Gene3D" id="3.30.750.24">
    <property type="entry name" value="STAS domain"/>
    <property type="match status" value="1"/>
</dbReference>
<dbReference type="InterPro" id="IPR002645">
    <property type="entry name" value="STAS_dom"/>
</dbReference>
<feature type="region of interest" description="Disordered" evidence="1">
    <location>
        <begin position="1"/>
        <end position="30"/>
    </location>
</feature>
<evidence type="ECO:0000313" key="3">
    <source>
        <dbReference type="EMBL" id="MWA02616.1"/>
    </source>
</evidence>
<dbReference type="InterPro" id="IPR036513">
    <property type="entry name" value="STAS_dom_sf"/>
</dbReference>
<evidence type="ECO:0000256" key="1">
    <source>
        <dbReference type="SAM" id="MobiDB-lite"/>
    </source>
</evidence>
<comment type="caution">
    <text evidence="3">The sequence shown here is derived from an EMBL/GenBank/DDBJ whole genome shotgun (WGS) entry which is preliminary data.</text>
</comment>
<dbReference type="RefSeq" id="WP_151595096.1">
    <property type="nucleotide sequence ID" value="NZ_WBMS02000015.1"/>
</dbReference>